<dbReference type="GO" id="GO:0005536">
    <property type="term" value="F:D-glucose binding"/>
    <property type="evidence" value="ECO:0007669"/>
    <property type="project" value="InterPro"/>
</dbReference>
<dbReference type="PANTHER" id="PTHR47450:SF1">
    <property type="entry name" value="GLUCOKINASE"/>
    <property type="match status" value="1"/>
</dbReference>
<reference evidence="3" key="1">
    <citation type="submission" date="2014-06" db="EMBL/GenBank/DDBJ databases">
        <title>Gluconeogenic compartmentalization in Diplonema papillatum.</title>
        <authorList>
            <person name="Nara T."/>
        </authorList>
    </citation>
    <scope>NUCLEOTIDE SEQUENCE</scope>
    <source>
        <strain evidence="3">ATCC 50162</strain>
    </source>
</reference>
<dbReference type="Pfam" id="PF02685">
    <property type="entry name" value="Glucokinase"/>
    <property type="match status" value="1"/>
</dbReference>
<dbReference type="CDD" id="cd24008">
    <property type="entry name" value="ASKHA_NBD_GLK"/>
    <property type="match status" value="1"/>
</dbReference>
<accession>A0A0B6VM20</accession>
<name>A0A0B6VM20_9EUGL</name>
<evidence type="ECO:0000313" key="3">
    <source>
        <dbReference type="EMBL" id="BAQ25438.1"/>
    </source>
</evidence>
<dbReference type="PANTHER" id="PTHR47450">
    <property type="entry name" value="GLUCOKINASE"/>
    <property type="match status" value="1"/>
</dbReference>
<dbReference type="OrthoDB" id="10257118at2759"/>
<keyword evidence="1" id="KW-0808">Transferase</keyword>
<keyword evidence="2 3" id="KW-0418">Kinase</keyword>
<dbReference type="SUPFAM" id="SSF53067">
    <property type="entry name" value="Actin-like ATPase domain"/>
    <property type="match status" value="1"/>
</dbReference>
<dbReference type="InterPro" id="IPR043129">
    <property type="entry name" value="ATPase_NBD"/>
</dbReference>
<dbReference type="InterPro" id="IPR003836">
    <property type="entry name" value="Glucokinase"/>
</dbReference>
<dbReference type="GO" id="GO:0004340">
    <property type="term" value="F:glucokinase activity"/>
    <property type="evidence" value="ECO:0007669"/>
    <property type="project" value="InterPro"/>
</dbReference>
<dbReference type="Gene3D" id="3.30.420.40">
    <property type="match status" value="1"/>
</dbReference>
<dbReference type="EMBL" id="AB970480">
    <property type="protein sequence ID" value="BAQ25438.1"/>
    <property type="molecule type" value="mRNA"/>
</dbReference>
<organism evidence="3">
    <name type="scientific">Diplonema papillatum</name>
    <dbReference type="NCBI Taxonomy" id="91374"/>
    <lineage>
        <taxon>Eukaryota</taxon>
        <taxon>Discoba</taxon>
        <taxon>Euglenozoa</taxon>
        <taxon>Diplonemea</taxon>
        <taxon>Diplonemidae</taxon>
        <taxon>Diplonema</taxon>
    </lineage>
</organism>
<dbReference type="GO" id="GO:0006096">
    <property type="term" value="P:glycolytic process"/>
    <property type="evidence" value="ECO:0007669"/>
    <property type="project" value="InterPro"/>
</dbReference>
<dbReference type="AlphaFoldDB" id="A0A0B6VM20"/>
<proteinExistence type="evidence at transcript level"/>
<protein>
    <submittedName>
        <fullName evidence="3">Glucokinase</fullName>
    </submittedName>
</protein>
<evidence type="ECO:0000256" key="1">
    <source>
        <dbReference type="ARBA" id="ARBA00022679"/>
    </source>
</evidence>
<dbReference type="GO" id="GO:0005524">
    <property type="term" value="F:ATP binding"/>
    <property type="evidence" value="ECO:0007669"/>
    <property type="project" value="InterPro"/>
</dbReference>
<evidence type="ECO:0000256" key="2">
    <source>
        <dbReference type="ARBA" id="ARBA00022777"/>
    </source>
</evidence>
<sequence>MKSTADLPGSINGGQAFVAIDIGASNTRIAVKGVDGKGGHIKRKVNSKPALFALLNEANTAFKKAGIVVLAAGVAGPGPRSPDGTRLGPFSNYTSEDQHLYRDELPSTLCPKGKTVLLNDLEAAAYGVAGVAGGNSYSSYFSKMWGTNTAFDLRNGPCLVVAPGTGLGCGLIYMSESGKPSVMCLEFGHSSLAADAGDEAWLRQLATKVYTKPLPVEWEDVVSGRGLVACWYRCALDAKLIDASSVTDAGQVAQRALDGCPVAGKAMWLHYKYALAFASDLVMGFVCGSVVFTGDNIVNNQFYLGKSDVVSDLQNEFMSHTSARFGFHQKVSVYRQTQSVNLNLEGAFFKAKAFMPVSKL</sequence>
<dbReference type="Gene3D" id="3.40.367.20">
    <property type="match status" value="1"/>
</dbReference>